<evidence type="ECO:0000313" key="3">
    <source>
        <dbReference type="EMBL" id="KAF9458276.1"/>
    </source>
</evidence>
<dbReference type="EMBL" id="MU150345">
    <property type="protein sequence ID" value="KAF9458276.1"/>
    <property type="molecule type" value="Genomic_DNA"/>
</dbReference>
<sequence length="187" mass="20288">MSTLTSTAPQPGTGSKDGADTSLLQYLDLSQLNCLNEASDHTLKSILDSKSLNKSTNHLLSDADEQLLLNIPFNQTVRVRSIVIRSANEEQAPRELKILANRPNVGFADVEDAEEPAVAQVLTISESNTRDGAPIGLRYVRFQAVNTLHIFVATNGGADETRIDAIDIFGIPAETTKDLSGLRKQED</sequence>
<proteinExistence type="inferred from homology"/>
<evidence type="ECO:0000259" key="2">
    <source>
        <dbReference type="PROSITE" id="PS51532"/>
    </source>
</evidence>
<reference evidence="3" key="1">
    <citation type="submission" date="2020-11" db="EMBL/GenBank/DDBJ databases">
        <authorList>
            <consortium name="DOE Joint Genome Institute"/>
            <person name="Ahrendt S."/>
            <person name="Riley R."/>
            <person name="Andreopoulos W."/>
            <person name="Labutti K."/>
            <person name="Pangilinan J."/>
            <person name="Ruiz-Duenas F.J."/>
            <person name="Barrasa J.M."/>
            <person name="Sanchez-Garcia M."/>
            <person name="Camarero S."/>
            <person name="Miyauchi S."/>
            <person name="Serrano A."/>
            <person name="Linde D."/>
            <person name="Babiker R."/>
            <person name="Drula E."/>
            <person name="Ayuso-Fernandez I."/>
            <person name="Pacheco R."/>
            <person name="Padilla G."/>
            <person name="Ferreira P."/>
            <person name="Barriuso J."/>
            <person name="Kellner H."/>
            <person name="Castanera R."/>
            <person name="Alfaro M."/>
            <person name="Ramirez L."/>
            <person name="Pisabarro A.G."/>
            <person name="Kuo A."/>
            <person name="Tritt A."/>
            <person name="Lipzen A."/>
            <person name="He G."/>
            <person name="Yan M."/>
            <person name="Ng V."/>
            <person name="Cullen D."/>
            <person name="Martin F."/>
            <person name="Rosso M.-N."/>
            <person name="Henrissat B."/>
            <person name="Hibbett D."/>
            <person name="Martinez A.T."/>
            <person name="Grigoriev I.V."/>
        </authorList>
    </citation>
    <scope>NUCLEOTIDE SEQUENCE</scope>
    <source>
        <strain evidence="3">CBS 247.69</strain>
    </source>
</reference>
<accession>A0A9P5XYY9</accession>
<comment type="caution">
    <text evidence="3">The sequence shown here is derived from an EMBL/GenBank/DDBJ whole genome shotgun (WGS) entry which is preliminary data.</text>
</comment>
<feature type="domain" description="PITH" evidence="2">
    <location>
        <begin position="12"/>
        <end position="187"/>
    </location>
</feature>
<name>A0A9P5XYY9_9AGAR</name>
<protein>
    <submittedName>
        <fullName evidence="3">PITH domain-containing protein</fullName>
    </submittedName>
</protein>
<comment type="similarity">
    <text evidence="1">Belongs to the PITHD1 family.</text>
</comment>
<dbReference type="PANTHER" id="PTHR12175">
    <property type="entry name" value="AD039 HT014 THIOREDOXIN FAMILY TRP26"/>
    <property type="match status" value="1"/>
</dbReference>
<dbReference type="AlphaFoldDB" id="A0A9P5XYY9"/>
<dbReference type="Gene3D" id="2.60.120.470">
    <property type="entry name" value="PITH domain"/>
    <property type="match status" value="1"/>
</dbReference>
<dbReference type="Pfam" id="PF06201">
    <property type="entry name" value="PITH"/>
    <property type="match status" value="1"/>
</dbReference>
<dbReference type="InterPro" id="IPR045099">
    <property type="entry name" value="PITH1-like"/>
</dbReference>
<keyword evidence="4" id="KW-1185">Reference proteome</keyword>
<dbReference type="InterPro" id="IPR008979">
    <property type="entry name" value="Galactose-bd-like_sf"/>
</dbReference>
<dbReference type="InterPro" id="IPR037047">
    <property type="entry name" value="PITH_dom_sf"/>
</dbReference>
<dbReference type="GO" id="GO:0005737">
    <property type="term" value="C:cytoplasm"/>
    <property type="evidence" value="ECO:0007669"/>
    <property type="project" value="UniProtKB-ARBA"/>
</dbReference>
<dbReference type="Proteomes" id="UP000807353">
    <property type="component" value="Unassembled WGS sequence"/>
</dbReference>
<gene>
    <name evidence="3" type="ORF">BDZ94DRAFT_117084</name>
</gene>
<dbReference type="InterPro" id="IPR010400">
    <property type="entry name" value="PITH_dom"/>
</dbReference>
<dbReference type="PANTHER" id="PTHR12175:SF5">
    <property type="entry name" value="OS03G0795500 PROTEIN"/>
    <property type="match status" value="1"/>
</dbReference>
<dbReference type="OrthoDB" id="10263751at2759"/>
<dbReference type="PROSITE" id="PS51532">
    <property type="entry name" value="PITH"/>
    <property type="match status" value="1"/>
</dbReference>
<evidence type="ECO:0000256" key="1">
    <source>
        <dbReference type="ARBA" id="ARBA00025788"/>
    </source>
</evidence>
<organism evidence="3 4">
    <name type="scientific">Collybia nuda</name>
    <dbReference type="NCBI Taxonomy" id="64659"/>
    <lineage>
        <taxon>Eukaryota</taxon>
        <taxon>Fungi</taxon>
        <taxon>Dikarya</taxon>
        <taxon>Basidiomycota</taxon>
        <taxon>Agaricomycotina</taxon>
        <taxon>Agaricomycetes</taxon>
        <taxon>Agaricomycetidae</taxon>
        <taxon>Agaricales</taxon>
        <taxon>Tricholomatineae</taxon>
        <taxon>Clitocybaceae</taxon>
        <taxon>Collybia</taxon>
    </lineage>
</organism>
<dbReference type="SUPFAM" id="SSF49785">
    <property type="entry name" value="Galactose-binding domain-like"/>
    <property type="match status" value="1"/>
</dbReference>
<evidence type="ECO:0000313" key="4">
    <source>
        <dbReference type="Proteomes" id="UP000807353"/>
    </source>
</evidence>